<evidence type="ECO:0000313" key="1">
    <source>
        <dbReference type="EMBL" id="TPF75090.1"/>
    </source>
</evidence>
<comment type="caution">
    <text evidence="1">The sequence shown here is derived from an EMBL/GenBank/DDBJ whole genome shotgun (WGS) entry which is preliminary data.</text>
</comment>
<proteinExistence type="predicted"/>
<dbReference type="RefSeq" id="WP_140905067.1">
    <property type="nucleotide sequence ID" value="NZ_JBHTMD010000007.1"/>
</dbReference>
<sequence>MIEQPAIILQSLVDGQQIKSVTLNLPIRRDRCFRDGYMRINRKVVCGYIVRAYAYGWIQDALIITAMPEDELQNILDDLFVSESNLFFAP</sequence>
<organism evidence="1 2">
    <name type="scientific">Brucella gallinifaecis</name>
    <dbReference type="NCBI Taxonomy" id="215590"/>
    <lineage>
        <taxon>Bacteria</taxon>
        <taxon>Pseudomonadati</taxon>
        <taxon>Pseudomonadota</taxon>
        <taxon>Alphaproteobacteria</taxon>
        <taxon>Hyphomicrobiales</taxon>
        <taxon>Brucellaceae</taxon>
        <taxon>Brucella/Ochrobactrum group</taxon>
        <taxon>Brucella</taxon>
    </lineage>
</organism>
<accession>A0A502BMF7</accession>
<name>A0A502BMF7_9HYPH</name>
<dbReference type="EMBL" id="VEWJ01000006">
    <property type="protein sequence ID" value="TPF75090.1"/>
    <property type="molecule type" value="Genomic_DNA"/>
</dbReference>
<protein>
    <submittedName>
        <fullName evidence="1">Uncharacterized protein</fullName>
    </submittedName>
</protein>
<keyword evidence="2" id="KW-1185">Reference proteome</keyword>
<gene>
    <name evidence="1" type="ORF">FHY56_10190</name>
</gene>
<evidence type="ECO:0000313" key="2">
    <source>
        <dbReference type="Proteomes" id="UP000315388"/>
    </source>
</evidence>
<reference evidence="1 2" key="1">
    <citation type="journal article" date="2003" name="Int. J. Syst. Evol. Microbiol.">
        <title>Towards a standardized format for the description of a novel species (of an established genus): Ochrobactrum gallinifaecis sp. nov.</title>
        <authorList>
            <person name="Kampfer P."/>
            <person name="Buczolits S."/>
            <person name="Albrecht A."/>
            <person name="Busse H.J."/>
            <person name="Stackebrandt E."/>
        </authorList>
    </citation>
    <scope>NUCLEOTIDE SEQUENCE [LARGE SCALE GENOMIC DNA]</scope>
    <source>
        <strain evidence="1 2">ISO 196</strain>
    </source>
</reference>
<dbReference type="AlphaFoldDB" id="A0A502BMF7"/>
<dbReference type="Proteomes" id="UP000315388">
    <property type="component" value="Unassembled WGS sequence"/>
</dbReference>